<dbReference type="Proteomes" id="UP000680750">
    <property type="component" value="Chromosome"/>
</dbReference>
<dbReference type="PANTHER" id="PTHR37316">
    <property type="entry name" value="TEICHOIC ACID GLYCEROL-PHOSPHATE PRIMASE"/>
    <property type="match status" value="1"/>
</dbReference>
<organism evidence="9 10">
    <name type="scientific">Actinocatenispora sera</name>
    <dbReference type="NCBI Taxonomy" id="390989"/>
    <lineage>
        <taxon>Bacteria</taxon>
        <taxon>Bacillati</taxon>
        <taxon>Actinomycetota</taxon>
        <taxon>Actinomycetes</taxon>
        <taxon>Micromonosporales</taxon>
        <taxon>Micromonosporaceae</taxon>
        <taxon>Actinocatenispora</taxon>
    </lineage>
</organism>
<keyword evidence="5" id="KW-0777">Teichoic acid biosynthesis</keyword>
<dbReference type="Pfam" id="PF04464">
    <property type="entry name" value="Glyphos_transf"/>
    <property type="match status" value="1"/>
</dbReference>
<evidence type="ECO:0000256" key="4">
    <source>
        <dbReference type="ARBA" id="ARBA00022679"/>
    </source>
</evidence>
<dbReference type="SUPFAM" id="SSF53448">
    <property type="entry name" value="Nucleotide-diphospho-sugar transferases"/>
    <property type="match status" value="1"/>
</dbReference>
<evidence type="ECO:0000256" key="3">
    <source>
        <dbReference type="ARBA" id="ARBA00022475"/>
    </source>
</evidence>
<comment type="similarity">
    <text evidence="2">Belongs to the CDP-glycerol glycerophosphotransferase family.</text>
</comment>
<dbReference type="FunFam" id="3.90.550.10:FF:000196">
    <property type="entry name" value="Glycosyl transferase"/>
    <property type="match status" value="1"/>
</dbReference>
<evidence type="ECO:0000313" key="10">
    <source>
        <dbReference type="Proteomes" id="UP000680750"/>
    </source>
</evidence>
<accession>A0A810L5Y5</accession>
<feature type="compositionally biased region" description="Basic and acidic residues" evidence="7">
    <location>
        <begin position="763"/>
        <end position="773"/>
    </location>
</feature>
<keyword evidence="10" id="KW-1185">Reference proteome</keyword>
<evidence type="ECO:0000256" key="2">
    <source>
        <dbReference type="ARBA" id="ARBA00010488"/>
    </source>
</evidence>
<keyword evidence="3" id="KW-1003">Cell membrane</keyword>
<dbReference type="PANTHER" id="PTHR37316:SF3">
    <property type="entry name" value="TEICHOIC ACID GLYCEROL-PHOSPHATE TRANSFERASE"/>
    <property type="match status" value="1"/>
</dbReference>
<gene>
    <name evidence="9" type="ORF">Asera_36260</name>
</gene>
<dbReference type="GO" id="GO:0005886">
    <property type="term" value="C:plasma membrane"/>
    <property type="evidence" value="ECO:0007669"/>
    <property type="project" value="UniProtKB-SubCell"/>
</dbReference>
<dbReference type="InterPro" id="IPR029044">
    <property type="entry name" value="Nucleotide-diphossugar_trans"/>
</dbReference>
<comment type="subcellular location">
    <subcellularLocation>
        <location evidence="1">Cell membrane</location>
        <topology evidence="1">Peripheral membrane protein</topology>
    </subcellularLocation>
</comment>
<dbReference type="InterPro" id="IPR043148">
    <property type="entry name" value="TagF_C"/>
</dbReference>
<feature type="domain" description="Glycosyltransferase 2-like" evidence="8">
    <location>
        <begin position="5"/>
        <end position="170"/>
    </location>
</feature>
<dbReference type="EMBL" id="AP023354">
    <property type="protein sequence ID" value="BCJ29518.1"/>
    <property type="molecule type" value="Genomic_DNA"/>
</dbReference>
<protein>
    <submittedName>
        <fullName evidence="9">Glycosyl transferase</fullName>
    </submittedName>
</protein>
<evidence type="ECO:0000256" key="5">
    <source>
        <dbReference type="ARBA" id="ARBA00022944"/>
    </source>
</evidence>
<evidence type="ECO:0000313" key="9">
    <source>
        <dbReference type="EMBL" id="BCJ29518.1"/>
    </source>
</evidence>
<evidence type="ECO:0000259" key="8">
    <source>
        <dbReference type="Pfam" id="PF00535"/>
    </source>
</evidence>
<reference evidence="9" key="1">
    <citation type="submission" date="2020-08" db="EMBL/GenBank/DDBJ databases">
        <title>Whole genome shotgun sequence of Actinocatenispora sera NBRC 101916.</title>
        <authorList>
            <person name="Komaki H."/>
            <person name="Tamura T."/>
        </authorList>
    </citation>
    <scope>NUCLEOTIDE SEQUENCE</scope>
    <source>
        <strain evidence="9">NBRC 101916</strain>
    </source>
</reference>
<dbReference type="Gene3D" id="3.40.50.11820">
    <property type="match status" value="1"/>
</dbReference>
<dbReference type="Gene3D" id="3.40.50.12580">
    <property type="match status" value="1"/>
</dbReference>
<feature type="region of interest" description="Disordered" evidence="7">
    <location>
        <begin position="732"/>
        <end position="780"/>
    </location>
</feature>
<dbReference type="InterPro" id="IPR051612">
    <property type="entry name" value="Teichoic_Acid_Biosynth"/>
</dbReference>
<dbReference type="SUPFAM" id="SSF53756">
    <property type="entry name" value="UDP-Glycosyltransferase/glycogen phosphorylase"/>
    <property type="match status" value="1"/>
</dbReference>
<dbReference type="InterPro" id="IPR043149">
    <property type="entry name" value="TagF_N"/>
</dbReference>
<dbReference type="KEGG" id="aser:Asera_36260"/>
<proteinExistence type="inferred from homology"/>
<name>A0A810L5Y5_9ACTN</name>
<evidence type="ECO:0000256" key="1">
    <source>
        <dbReference type="ARBA" id="ARBA00004202"/>
    </source>
</evidence>
<dbReference type="GO" id="GO:0047355">
    <property type="term" value="F:CDP-glycerol glycerophosphotransferase activity"/>
    <property type="evidence" value="ECO:0007669"/>
    <property type="project" value="InterPro"/>
</dbReference>
<dbReference type="GO" id="GO:0019350">
    <property type="term" value="P:teichoic acid biosynthetic process"/>
    <property type="evidence" value="ECO:0007669"/>
    <property type="project" value="UniProtKB-KW"/>
</dbReference>
<keyword evidence="6" id="KW-0472">Membrane</keyword>
<evidence type="ECO:0000256" key="6">
    <source>
        <dbReference type="ARBA" id="ARBA00023136"/>
    </source>
</evidence>
<dbReference type="CDD" id="cd00761">
    <property type="entry name" value="Glyco_tranf_GTA_type"/>
    <property type="match status" value="1"/>
</dbReference>
<evidence type="ECO:0000256" key="7">
    <source>
        <dbReference type="SAM" id="MobiDB-lite"/>
    </source>
</evidence>
<dbReference type="AlphaFoldDB" id="A0A810L5Y5"/>
<dbReference type="Gene3D" id="3.90.550.10">
    <property type="entry name" value="Spore Coat Polysaccharide Biosynthesis Protein SpsA, Chain A"/>
    <property type="match status" value="1"/>
</dbReference>
<dbReference type="InterPro" id="IPR001173">
    <property type="entry name" value="Glyco_trans_2-like"/>
</dbReference>
<dbReference type="Pfam" id="PF00535">
    <property type="entry name" value="Glycos_transf_2"/>
    <property type="match status" value="1"/>
</dbReference>
<dbReference type="InterPro" id="IPR007554">
    <property type="entry name" value="Glycerophosphate_synth"/>
</dbReference>
<dbReference type="RefSeq" id="WP_051802622.1">
    <property type="nucleotide sequence ID" value="NZ_AP023354.1"/>
</dbReference>
<keyword evidence="4 9" id="KW-0808">Transferase</keyword>
<sequence length="780" mass="87931">MALLSIVVPAYNVEAYLGPCLDSLLDQTFTDIELIGVDDRSPDRCGAILDEYAARDPRVRVVHLAENAGLGGARNAGLAEATGEYVWFIDSDDWVAPNCLATIARRLDAEKPDVLMLGHVKSRWDGSTGRDGYNWLLRRMPEEPFKAEDFPRIVYVFPSAWNKVIRRELLTRLDIPFPKGYYEDIPVTFPLLLAAEKISVLNMTCVYYRQRRDSILRSGGERHMELVDQYRLVWDRVQALGKLPEALTSELYLRMVRHLFYIIGSGRLGRHQQEYFTRAGALVRDTRPAGFPTPEGVVGIRYRLLLSGSWPAAVILRRGWRMYKKVKQKARKAYRRTRRVGGGVKGWLRQRALMTHYAVQRRRPLDDKLALYCANWGRGYTCNPKAIYEKARELVPDVRGVWAVRPESVDEMPAGVPYVVFDTPAFYSVLARAKYIVNNNNFGNEYVKRSGSVYVQTHHGTPLKRMGVDERALGQPAAEHRDALKRLMSRCDKWDLNVSSNLYSTAVWRRAYPCSFSTLEYGYPRNDVLSTATPERIAEIRAGLGIEADERVILYAPTHRDYQGRLNPFLDPSELADRLGPGNRVLVRAHYFYNGVFKGHGPITSPYMQDVSTYPSVEELYLAADVLITDFSSTMFDYAVLDRPIVIYAPDWPVYQVTRGVYFDLAAEPPGLFVTSADDLVGGLRSGAYDSAETTALRAAFRRRFAAIDDGHAAERVVRSVLLGEQVIAPNAIPTRPTPPNGSAIDDAEEEAGVDDAAIGERPMSEEERRADPVPETVSD</sequence>